<dbReference type="GO" id="GO:0046872">
    <property type="term" value="F:metal ion binding"/>
    <property type="evidence" value="ECO:0007669"/>
    <property type="project" value="InterPro"/>
</dbReference>
<dbReference type="InterPro" id="IPR015914">
    <property type="entry name" value="PAPs_N"/>
</dbReference>
<proteinExistence type="inferred from homology"/>
<dbReference type="EC" id="3.1.3.2" evidence="7"/>
<dbReference type="CDD" id="cd00839">
    <property type="entry name" value="MPP_PAPs"/>
    <property type="match status" value="1"/>
</dbReference>
<keyword evidence="12" id="KW-1185">Reference proteome</keyword>
<comment type="catalytic activity">
    <reaction evidence="7">
        <text>a phosphate monoester + H2O = an alcohol + phosphate</text>
        <dbReference type="Rhea" id="RHEA:15017"/>
        <dbReference type="ChEBI" id="CHEBI:15377"/>
        <dbReference type="ChEBI" id="CHEBI:30879"/>
        <dbReference type="ChEBI" id="CHEBI:43474"/>
        <dbReference type="ChEBI" id="CHEBI:67140"/>
        <dbReference type="EC" id="3.1.3.2"/>
    </reaction>
</comment>
<dbReference type="Pfam" id="PF14008">
    <property type="entry name" value="Metallophos_C"/>
    <property type="match status" value="1"/>
</dbReference>
<keyword evidence="5 7" id="KW-0732">Signal</keyword>
<dbReference type="Proteomes" id="UP000007264">
    <property type="component" value="Unassembled WGS sequence"/>
</dbReference>
<evidence type="ECO:0000256" key="6">
    <source>
        <dbReference type="ARBA" id="ARBA00023180"/>
    </source>
</evidence>
<dbReference type="GO" id="GO:0003993">
    <property type="term" value="F:acid phosphatase activity"/>
    <property type="evidence" value="ECO:0007669"/>
    <property type="project" value="UniProtKB-EC"/>
</dbReference>
<dbReference type="InterPro" id="IPR008963">
    <property type="entry name" value="Purple_acid_Pase-like_N"/>
</dbReference>
<evidence type="ECO:0000259" key="10">
    <source>
        <dbReference type="Pfam" id="PF16656"/>
    </source>
</evidence>
<dbReference type="GeneID" id="17042223"/>
<dbReference type="PANTHER" id="PTHR45778:SF3">
    <property type="entry name" value="PURPLE ACID PHOSPHATASE"/>
    <property type="match status" value="1"/>
</dbReference>
<comment type="caution">
    <text evidence="11">The sequence shown here is derived from an EMBL/GenBank/DDBJ whole genome shotgun (WGS) entry which is preliminary data.</text>
</comment>
<feature type="domain" description="Calcineurin-like phosphoesterase" evidence="8">
    <location>
        <begin position="307"/>
        <end position="500"/>
    </location>
</feature>
<feature type="signal peptide" evidence="7">
    <location>
        <begin position="1"/>
        <end position="19"/>
    </location>
</feature>
<evidence type="ECO:0000256" key="2">
    <source>
        <dbReference type="ARBA" id="ARBA00008723"/>
    </source>
</evidence>
<evidence type="ECO:0000313" key="11">
    <source>
        <dbReference type="EMBL" id="EIE24225.1"/>
    </source>
</evidence>
<dbReference type="Pfam" id="PF00149">
    <property type="entry name" value="Metallophos"/>
    <property type="match status" value="1"/>
</dbReference>
<evidence type="ECO:0000256" key="3">
    <source>
        <dbReference type="ARBA" id="ARBA00011738"/>
    </source>
</evidence>
<comment type="subcellular location">
    <subcellularLocation>
        <location evidence="1">Secreted</location>
    </subcellularLocation>
</comment>
<dbReference type="InterPro" id="IPR004843">
    <property type="entry name" value="Calcineurin-like_PHP"/>
</dbReference>
<dbReference type="PANTHER" id="PTHR45778">
    <property type="entry name" value="PURPLE ACID PHOSPHATASE-RELATED"/>
    <property type="match status" value="1"/>
</dbReference>
<evidence type="ECO:0000256" key="7">
    <source>
        <dbReference type="RuleBase" id="RU361203"/>
    </source>
</evidence>
<dbReference type="RefSeq" id="XP_005648769.1">
    <property type="nucleotide sequence ID" value="XM_005648712.1"/>
</dbReference>
<evidence type="ECO:0000256" key="4">
    <source>
        <dbReference type="ARBA" id="ARBA00022525"/>
    </source>
</evidence>
<protein>
    <recommendedName>
        <fullName evidence="7">Purple acid phosphatase</fullName>
        <ecNumber evidence="7">3.1.3.2</ecNumber>
    </recommendedName>
</protein>
<keyword evidence="4" id="KW-0964">Secreted</keyword>
<name>I0Z0Q6_COCSC</name>
<comment type="similarity">
    <text evidence="2 7">Belongs to the metallophosphoesterase superfamily. Purple acid phosphatase family.</text>
</comment>
<dbReference type="eggNOG" id="KOG1378">
    <property type="taxonomic scope" value="Eukaryota"/>
</dbReference>
<sequence length="651" mass="70078">MRAAILLACLCCLCAVALGGLHNPPHPMDRFLYESFAVVIDPKVTLTLNSTVQTTSSQNFKLTITGGPGKATDVVALYAPANADPATVLFVKYILGSQIPGYIGTGAGTYTFTLLNLRADSKFSLITGGLGSNLQAPNFTIVAQSPVITNKNVNEPTQGHLAATRDPGTMLISWTTKNSAAPTSVPRAPGSLPHWLCMYLFCAGTTKTYTKADLCAAPATGTGFFDPGSLHTAAMTGLQPSTKYYYIYGSDADGYSQEAFFVSAPALGDTSLVKAQADGSNEPGRDEKPSIAVTNGIASEIANGYTLNIHNGDLSYADGFLADWDNYYEQISVYTRYLPFMTVPGNHERDGVLTGDAFMNPGSNDARGECGVVYARRQSMPQQPGQDKSVMNSAPLALGVRSYYSFDYGPIHFLQYDSETPYQPGSLQRLWIESDLAAVDRSKTPWLVVGVHRMFYADSSDYRSNDDADQTVAARMRSSLEDLFRDAKVDAMFFGHQHAYARTCPTYKNACQASKGEESTGTLNSLNANSSTLYYEPSAPIYYLIGNAGRLLSTADFLEDPQPAIFANINLKYGYLRLRANATALITEAVEAPSGIVFDTVTIVKNNETSLAAPTKHELVAGALTNLTRDVISQPLQLPHALSDLSSAIKG</sequence>
<organism evidence="11 12">
    <name type="scientific">Coccomyxa subellipsoidea (strain C-169)</name>
    <name type="common">Green microalga</name>
    <dbReference type="NCBI Taxonomy" id="574566"/>
    <lineage>
        <taxon>Eukaryota</taxon>
        <taxon>Viridiplantae</taxon>
        <taxon>Chlorophyta</taxon>
        <taxon>core chlorophytes</taxon>
        <taxon>Trebouxiophyceae</taxon>
        <taxon>Trebouxiophyceae incertae sedis</taxon>
        <taxon>Coccomyxaceae</taxon>
        <taxon>Coccomyxa</taxon>
        <taxon>Coccomyxa subellipsoidea</taxon>
    </lineage>
</organism>
<keyword evidence="6" id="KW-0325">Glycoprotein</keyword>
<evidence type="ECO:0000256" key="5">
    <source>
        <dbReference type="ARBA" id="ARBA00022729"/>
    </source>
</evidence>
<dbReference type="SUPFAM" id="SSF56300">
    <property type="entry name" value="Metallo-dependent phosphatases"/>
    <property type="match status" value="1"/>
</dbReference>
<dbReference type="InterPro" id="IPR025733">
    <property type="entry name" value="PAPs_C"/>
</dbReference>
<dbReference type="OrthoDB" id="45007at2759"/>
<evidence type="ECO:0000256" key="1">
    <source>
        <dbReference type="ARBA" id="ARBA00004613"/>
    </source>
</evidence>
<dbReference type="SUPFAM" id="SSF49363">
    <property type="entry name" value="Purple acid phosphatase, N-terminal domain"/>
    <property type="match status" value="1"/>
</dbReference>
<dbReference type="Gene3D" id="2.60.40.380">
    <property type="entry name" value="Purple acid phosphatase-like, N-terminal"/>
    <property type="match status" value="1"/>
</dbReference>
<reference evidence="11 12" key="1">
    <citation type="journal article" date="2012" name="Genome Biol.">
        <title>The genome of the polar eukaryotic microalga coccomyxa subellipsoidea reveals traits of cold adaptation.</title>
        <authorList>
            <person name="Blanc G."/>
            <person name="Agarkova I."/>
            <person name="Grimwood J."/>
            <person name="Kuo A."/>
            <person name="Brueggeman A."/>
            <person name="Dunigan D."/>
            <person name="Gurnon J."/>
            <person name="Ladunga I."/>
            <person name="Lindquist E."/>
            <person name="Lucas S."/>
            <person name="Pangilinan J."/>
            <person name="Proschold T."/>
            <person name="Salamov A."/>
            <person name="Schmutz J."/>
            <person name="Weeks D."/>
            <person name="Yamada T."/>
            <person name="Claverie J.M."/>
            <person name="Grigoriev I."/>
            <person name="Van Etten J."/>
            <person name="Lomsadze A."/>
            <person name="Borodovsky M."/>
        </authorList>
    </citation>
    <scope>NUCLEOTIDE SEQUENCE [LARGE SCALE GENOMIC DNA]</scope>
    <source>
        <strain evidence="11 12">C-169</strain>
    </source>
</reference>
<dbReference type="Gene3D" id="3.60.21.10">
    <property type="match status" value="1"/>
</dbReference>
<dbReference type="EMBL" id="AGSI01000006">
    <property type="protein sequence ID" value="EIE24225.1"/>
    <property type="molecule type" value="Genomic_DNA"/>
</dbReference>
<feature type="domain" description="Purple acid phosphatase N-terminal" evidence="10">
    <location>
        <begin position="156"/>
        <end position="261"/>
    </location>
</feature>
<dbReference type="GO" id="GO:0005576">
    <property type="term" value="C:extracellular region"/>
    <property type="evidence" value="ECO:0007669"/>
    <property type="project" value="UniProtKB-SubCell"/>
</dbReference>
<comment type="subunit">
    <text evidence="3">Homodimer.</text>
</comment>
<evidence type="ECO:0000259" key="9">
    <source>
        <dbReference type="Pfam" id="PF14008"/>
    </source>
</evidence>
<feature type="chain" id="PRO_5005134838" description="Purple acid phosphatase" evidence="7">
    <location>
        <begin position="20"/>
        <end position="651"/>
    </location>
</feature>
<dbReference type="InterPro" id="IPR029052">
    <property type="entry name" value="Metallo-depent_PP-like"/>
</dbReference>
<evidence type="ECO:0000259" key="8">
    <source>
        <dbReference type="Pfam" id="PF00149"/>
    </source>
</evidence>
<keyword evidence="7" id="KW-0378">Hydrolase</keyword>
<dbReference type="Pfam" id="PF16656">
    <property type="entry name" value="Pur_ac_phosph_N"/>
    <property type="match status" value="1"/>
</dbReference>
<accession>I0Z0Q6</accession>
<gene>
    <name evidence="11" type="ORF">COCSUDRAFT_62733</name>
</gene>
<dbReference type="KEGG" id="csl:COCSUDRAFT_62733"/>
<feature type="domain" description="Purple acid phosphatase C-terminal" evidence="9">
    <location>
        <begin position="539"/>
        <end position="599"/>
    </location>
</feature>
<dbReference type="InterPro" id="IPR041792">
    <property type="entry name" value="MPP_PAP"/>
</dbReference>
<dbReference type="AlphaFoldDB" id="I0Z0Q6"/>
<evidence type="ECO:0000313" key="12">
    <source>
        <dbReference type="Proteomes" id="UP000007264"/>
    </source>
</evidence>